<dbReference type="InterPro" id="IPR037187">
    <property type="entry name" value="DnaK_N"/>
</dbReference>
<dbReference type="AlphaFoldDB" id="A0A3B1CQ31"/>
<proteinExistence type="predicted"/>
<reference evidence="6" key="1">
    <citation type="submission" date="2018-06" db="EMBL/GenBank/DDBJ databases">
        <authorList>
            <person name="Zhirakovskaya E."/>
        </authorList>
    </citation>
    <scope>NUCLEOTIDE SEQUENCE</scope>
</reference>
<sequence length="122" mass="14131">MKLNAKDYEYFKKALLDQKAGLLNEANKTVESELGVKNEELADTVDRSTVETDRNFTLRLRDRERKLLKKVDDALERLEKGELGDCIQCDKRIGINRLRARPVATLCIDCKEEQEQKENQFG</sequence>
<keyword evidence="1" id="KW-0479">Metal-binding</keyword>
<feature type="domain" description="Zinc finger DksA/TraR C4-type" evidence="4">
    <location>
        <begin position="81"/>
        <end position="116"/>
    </location>
</feature>
<dbReference type="PROSITE" id="PS51128">
    <property type="entry name" value="ZF_DKSA_2"/>
    <property type="match status" value="1"/>
</dbReference>
<evidence type="ECO:0000256" key="1">
    <source>
        <dbReference type="ARBA" id="ARBA00022723"/>
    </source>
</evidence>
<dbReference type="Gene3D" id="1.20.120.910">
    <property type="entry name" value="DksA, coiled-coil domain"/>
    <property type="match status" value="1"/>
</dbReference>
<protein>
    <submittedName>
        <fullName evidence="6">C4-type zinc finger protein, DksA/TraR family</fullName>
    </submittedName>
</protein>
<dbReference type="NCBIfam" id="TIGR02420">
    <property type="entry name" value="dksA"/>
    <property type="match status" value="1"/>
</dbReference>
<dbReference type="SUPFAM" id="SSF109635">
    <property type="entry name" value="DnaK suppressor protein DksA, alpha-hairpin domain"/>
    <property type="match status" value="1"/>
</dbReference>
<evidence type="ECO:0000256" key="3">
    <source>
        <dbReference type="ARBA" id="ARBA00022833"/>
    </source>
</evidence>
<evidence type="ECO:0000259" key="5">
    <source>
        <dbReference type="Pfam" id="PF21157"/>
    </source>
</evidence>
<keyword evidence="2" id="KW-0863">Zinc-finger</keyword>
<dbReference type="Pfam" id="PF01258">
    <property type="entry name" value="zf-dskA_traR"/>
    <property type="match status" value="1"/>
</dbReference>
<accession>A0A3B1CQ31</accession>
<keyword evidence="3" id="KW-0862">Zinc</keyword>
<dbReference type="EMBL" id="UOGB01000125">
    <property type="protein sequence ID" value="VAX18817.1"/>
    <property type="molecule type" value="Genomic_DNA"/>
</dbReference>
<dbReference type="Pfam" id="PF21157">
    <property type="entry name" value="DksA_N"/>
    <property type="match status" value="1"/>
</dbReference>
<dbReference type="InterPro" id="IPR012784">
    <property type="entry name" value="DksA_RNA_pol-bd"/>
</dbReference>
<evidence type="ECO:0000259" key="4">
    <source>
        <dbReference type="Pfam" id="PF01258"/>
    </source>
</evidence>
<evidence type="ECO:0000313" key="6">
    <source>
        <dbReference type="EMBL" id="VAX18817.1"/>
    </source>
</evidence>
<evidence type="ECO:0000256" key="2">
    <source>
        <dbReference type="ARBA" id="ARBA00022771"/>
    </source>
</evidence>
<dbReference type="InterPro" id="IPR048489">
    <property type="entry name" value="DksA_N"/>
</dbReference>
<feature type="domain" description="DnaK suppressor protein DksA N-terminal" evidence="5">
    <location>
        <begin position="8"/>
        <end position="78"/>
    </location>
</feature>
<gene>
    <name evidence="6" type="ORF">MNBD_NITROSPINAE03-1629</name>
</gene>
<dbReference type="InterPro" id="IPR000962">
    <property type="entry name" value="Znf_DskA_TraR"/>
</dbReference>
<dbReference type="PANTHER" id="PTHR33823:SF2">
    <property type="entry name" value="RNA POLYMERASE-BINDING TRANSCRIPTION FACTOR DKSA"/>
    <property type="match status" value="1"/>
</dbReference>
<name>A0A3B1CQ31_9ZZZZ</name>
<organism evidence="6">
    <name type="scientific">hydrothermal vent metagenome</name>
    <dbReference type="NCBI Taxonomy" id="652676"/>
    <lineage>
        <taxon>unclassified sequences</taxon>
        <taxon>metagenomes</taxon>
        <taxon>ecological metagenomes</taxon>
    </lineage>
</organism>
<dbReference type="GO" id="GO:0008270">
    <property type="term" value="F:zinc ion binding"/>
    <property type="evidence" value="ECO:0007669"/>
    <property type="project" value="UniProtKB-KW"/>
</dbReference>
<dbReference type="SUPFAM" id="SSF57716">
    <property type="entry name" value="Glucocorticoid receptor-like (DNA-binding domain)"/>
    <property type="match status" value="1"/>
</dbReference>
<dbReference type="PANTHER" id="PTHR33823">
    <property type="entry name" value="RNA POLYMERASE-BINDING TRANSCRIPTION FACTOR DKSA-RELATED"/>
    <property type="match status" value="1"/>
</dbReference>